<gene>
    <name evidence="2" type="ORF">Ga0074812_122106</name>
</gene>
<keyword evidence="2" id="KW-0378">Hydrolase</keyword>
<dbReference type="Pfam" id="PF03372">
    <property type="entry name" value="Exo_endo_phos"/>
    <property type="match status" value="1"/>
</dbReference>
<keyword evidence="3" id="KW-1185">Reference proteome</keyword>
<name>A0A0S4QUU3_9ACTN</name>
<dbReference type="AlphaFoldDB" id="A0A0S4QUU3"/>
<dbReference type="Proteomes" id="UP000198802">
    <property type="component" value="Unassembled WGS sequence"/>
</dbReference>
<dbReference type="SUPFAM" id="SSF56219">
    <property type="entry name" value="DNase I-like"/>
    <property type="match status" value="1"/>
</dbReference>
<dbReference type="InterPro" id="IPR036691">
    <property type="entry name" value="Endo/exonu/phosph_ase_sf"/>
</dbReference>
<dbReference type="EMBL" id="FAOZ01000022">
    <property type="protein sequence ID" value="CUU58862.1"/>
    <property type="molecule type" value="Genomic_DNA"/>
</dbReference>
<accession>A0A0S4QUU3</accession>
<dbReference type="GO" id="GO:0004527">
    <property type="term" value="F:exonuclease activity"/>
    <property type="evidence" value="ECO:0007669"/>
    <property type="project" value="UniProtKB-KW"/>
</dbReference>
<reference evidence="3" key="1">
    <citation type="submission" date="2015-11" db="EMBL/GenBank/DDBJ databases">
        <authorList>
            <person name="Varghese N."/>
        </authorList>
    </citation>
    <scope>NUCLEOTIDE SEQUENCE [LARGE SCALE GENOMIC DNA]</scope>
    <source>
        <strain evidence="3">DSM 45899</strain>
    </source>
</reference>
<dbReference type="InterPro" id="IPR051916">
    <property type="entry name" value="GPI-anchor_lipid_remodeler"/>
</dbReference>
<dbReference type="PANTHER" id="PTHR14859:SF15">
    <property type="entry name" value="ENDONUCLEASE_EXONUCLEASE_PHOSPHATASE DOMAIN-CONTAINING PROTEIN"/>
    <property type="match status" value="1"/>
</dbReference>
<sequence>MSRRFGAADTGERATVGAVRVGSFNAMHGLSLADGRVEAERFTTAVADLDCDVLGLQEMDLAQPRSGGGDQAATAATALGASDGGWRFAPTVYGTPGHRWRPADGRRAENEPAYGIALVSRLPVRRWWVVPLGRSPVRSPVLVPGTSRRVRMILLDDEPRVALAAVVETASGPLTVVTTHLSFAPGWNAWQLRRLVERLREVDGPVLLLGDLNLPGRLPTWFTGWRRLAAHRTYPAHAPRVQLDHVLARGPVGTVAASEARRTAVSDHLALLVDIRR</sequence>
<keyword evidence="2" id="KW-0255">Endonuclease</keyword>
<evidence type="ECO:0000313" key="2">
    <source>
        <dbReference type="EMBL" id="CUU58862.1"/>
    </source>
</evidence>
<dbReference type="GO" id="GO:0016020">
    <property type="term" value="C:membrane"/>
    <property type="evidence" value="ECO:0007669"/>
    <property type="project" value="GOC"/>
</dbReference>
<dbReference type="InterPro" id="IPR005135">
    <property type="entry name" value="Endo/exonuclease/phosphatase"/>
</dbReference>
<keyword evidence="2" id="KW-0269">Exonuclease</keyword>
<proteinExistence type="predicted"/>
<dbReference type="GO" id="GO:0004519">
    <property type="term" value="F:endonuclease activity"/>
    <property type="evidence" value="ECO:0007669"/>
    <property type="project" value="UniProtKB-KW"/>
</dbReference>
<evidence type="ECO:0000313" key="3">
    <source>
        <dbReference type="Proteomes" id="UP000198802"/>
    </source>
</evidence>
<evidence type="ECO:0000259" key="1">
    <source>
        <dbReference type="Pfam" id="PF03372"/>
    </source>
</evidence>
<dbReference type="GO" id="GO:0006506">
    <property type="term" value="P:GPI anchor biosynthetic process"/>
    <property type="evidence" value="ECO:0007669"/>
    <property type="project" value="TreeGrafter"/>
</dbReference>
<dbReference type="Gene3D" id="3.60.10.10">
    <property type="entry name" value="Endonuclease/exonuclease/phosphatase"/>
    <property type="match status" value="1"/>
</dbReference>
<feature type="domain" description="Endonuclease/exonuclease/phosphatase" evidence="1">
    <location>
        <begin position="23"/>
        <end position="268"/>
    </location>
</feature>
<keyword evidence="2" id="KW-0540">Nuclease</keyword>
<organism evidence="2 3">
    <name type="scientific">Parafrankia irregularis</name>
    <dbReference type="NCBI Taxonomy" id="795642"/>
    <lineage>
        <taxon>Bacteria</taxon>
        <taxon>Bacillati</taxon>
        <taxon>Actinomycetota</taxon>
        <taxon>Actinomycetes</taxon>
        <taxon>Frankiales</taxon>
        <taxon>Frankiaceae</taxon>
        <taxon>Parafrankia</taxon>
    </lineage>
</organism>
<protein>
    <submittedName>
        <fullName evidence="2">Metal-dependent hydrolase, endonuclease/exonuclease/phosphatase family</fullName>
    </submittedName>
</protein>
<dbReference type="PANTHER" id="PTHR14859">
    <property type="entry name" value="CALCOFLUOR WHITE HYPERSENSITIVE PROTEIN PRECURSOR"/>
    <property type="match status" value="1"/>
</dbReference>